<proteinExistence type="inferred from homology"/>
<dbReference type="Proteomes" id="UP000190852">
    <property type="component" value="Unassembled WGS sequence"/>
</dbReference>
<dbReference type="CDD" id="cd00419">
    <property type="entry name" value="Ferrochelatase_C"/>
    <property type="match status" value="1"/>
</dbReference>
<sequence length="338" mass="38198">MLKDKTALLLVNVGTPNNPSVQAVRRYLFQFLNDPRVIDLPWLARKILVNLIIVPFRAPKSAKLYQRLWTDEGSPLLTNTLRLQEKLQKSLDSQADVFVGMRYQEPSIRKAAASIKEGGYTRLIVLPMFPQYASSTSGTASQAVMEEIGKWNTIPHVHFINQFYNHPAFVDAFAQRIAAYQPNTYDFVLFSYHGLPNNHNDKSHPGIPSAQCECEKAMPPHGQFCYKAACYETTRLLVEKLNLQGDKFTTAFQSRLSNNWMQPFTDKTLNMLAQKGIKRLLVVAPSFTADCLETTDEIGHEYKNEFMAAGGEQLTLVESLNDSDPWVDALKQILASHL</sequence>
<dbReference type="InterPro" id="IPR033644">
    <property type="entry name" value="Ferrochelatase_C"/>
</dbReference>
<dbReference type="EC" id="4.98.1.1" evidence="7"/>
<dbReference type="GO" id="GO:0046872">
    <property type="term" value="F:metal ion binding"/>
    <property type="evidence" value="ECO:0007669"/>
    <property type="project" value="UniProtKB-KW"/>
</dbReference>
<comment type="similarity">
    <text evidence="1 7 8">Belongs to the ferrochelatase family.</text>
</comment>
<dbReference type="EMBL" id="FUYQ01000019">
    <property type="protein sequence ID" value="SKB71392.1"/>
    <property type="molecule type" value="Genomic_DNA"/>
</dbReference>
<dbReference type="AlphaFoldDB" id="A0A1T5DI48"/>
<keyword evidence="5 7" id="KW-0627">Porphyrin biosynthesis</keyword>
<dbReference type="Pfam" id="PF00762">
    <property type="entry name" value="Ferrochelatase"/>
    <property type="match status" value="1"/>
</dbReference>
<comment type="pathway">
    <text evidence="7">Porphyrin-containing compound metabolism; protoheme biosynthesis; protoheme from protoporphyrin-IX: step 1/1.</text>
</comment>
<evidence type="ECO:0000256" key="5">
    <source>
        <dbReference type="ARBA" id="ARBA00023244"/>
    </source>
</evidence>
<dbReference type="InterPro" id="IPR001015">
    <property type="entry name" value="Ferrochelatase"/>
</dbReference>
<evidence type="ECO:0000256" key="6">
    <source>
        <dbReference type="ARBA" id="ARBA00024536"/>
    </source>
</evidence>
<comment type="catalytic activity">
    <reaction evidence="7">
        <text>heme b + 2 H(+) = protoporphyrin IX + Fe(2+)</text>
        <dbReference type="Rhea" id="RHEA:22584"/>
        <dbReference type="ChEBI" id="CHEBI:15378"/>
        <dbReference type="ChEBI" id="CHEBI:29033"/>
        <dbReference type="ChEBI" id="CHEBI:57306"/>
        <dbReference type="ChEBI" id="CHEBI:60344"/>
        <dbReference type="EC" id="4.98.1.1"/>
    </reaction>
</comment>
<comment type="catalytic activity">
    <reaction evidence="6">
        <text>Fe-coproporphyrin III + 2 H(+) = coproporphyrin III + Fe(2+)</text>
        <dbReference type="Rhea" id="RHEA:49572"/>
        <dbReference type="ChEBI" id="CHEBI:15378"/>
        <dbReference type="ChEBI" id="CHEBI:29033"/>
        <dbReference type="ChEBI" id="CHEBI:68438"/>
        <dbReference type="ChEBI" id="CHEBI:131725"/>
        <dbReference type="EC" id="4.99.1.9"/>
    </reaction>
    <physiologicalReaction direction="right-to-left" evidence="6">
        <dbReference type="Rhea" id="RHEA:49574"/>
    </physiologicalReaction>
</comment>
<comment type="function">
    <text evidence="7">Catalyzes the ferrous insertion into protoporphyrin IX.</text>
</comment>
<dbReference type="UniPathway" id="UPA00252">
    <property type="reaction ID" value="UER00325"/>
</dbReference>
<keyword evidence="7" id="KW-0963">Cytoplasm</keyword>
<evidence type="ECO:0000256" key="3">
    <source>
        <dbReference type="ARBA" id="ARBA00023133"/>
    </source>
</evidence>
<dbReference type="PANTHER" id="PTHR11108:SF1">
    <property type="entry name" value="FERROCHELATASE, MITOCHONDRIAL"/>
    <property type="match status" value="1"/>
</dbReference>
<dbReference type="PANTHER" id="PTHR11108">
    <property type="entry name" value="FERROCHELATASE"/>
    <property type="match status" value="1"/>
</dbReference>
<organism evidence="9 10">
    <name type="scientific">Parabacteroides chartae</name>
    <dbReference type="NCBI Taxonomy" id="1037355"/>
    <lineage>
        <taxon>Bacteria</taxon>
        <taxon>Pseudomonadati</taxon>
        <taxon>Bacteroidota</taxon>
        <taxon>Bacteroidia</taxon>
        <taxon>Bacteroidales</taxon>
        <taxon>Tannerellaceae</taxon>
        <taxon>Parabacteroides</taxon>
    </lineage>
</organism>
<dbReference type="SUPFAM" id="SSF53800">
    <property type="entry name" value="Chelatase"/>
    <property type="match status" value="1"/>
</dbReference>
<feature type="binding site" evidence="7">
    <location>
        <position position="193"/>
    </location>
    <ligand>
        <name>Fe(2+)</name>
        <dbReference type="ChEBI" id="CHEBI:29033"/>
    </ligand>
</feature>
<dbReference type="HAMAP" id="MF_00323">
    <property type="entry name" value="Ferrochelatase"/>
    <property type="match status" value="1"/>
</dbReference>
<keyword evidence="7" id="KW-0479">Metal-binding</keyword>
<comment type="subcellular location">
    <subcellularLocation>
        <location evidence="7">Cytoplasm</location>
    </subcellularLocation>
</comment>
<keyword evidence="2 7" id="KW-0408">Iron</keyword>
<dbReference type="GO" id="GO:0005737">
    <property type="term" value="C:cytoplasm"/>
    <property type="evidence" value="ECO:0007669"/>
    <property type="project" value="UniProtKB-SubCell"/>
</dbReference>
<accession>A0A1T5DI48</accession>
<reference evidence="10" key="1">
    <citation type="submission" date="2017-02" db="EMBL/GenBank/DDBJ databases">
        <authorList>
            <person name="Varghese N."/>
            <person name="Submissions S."/>
        </authorList>
    </citation>
    <scope>NUCLEOTIDE SEQUENCE [LARGE SCALE GENOMIC DNA]</scope>
    <source>
        <strain evidence="10">DSM 24967</strain>
    </source>
</reference>
<keyword evidence="3 7" id="KW-0350">Heme biosynthesis</keyword>
<dbReference type="NCBIfam" id="TIGR00109">
    <property type="entry name" value="hemH"/>
    <property type="match status" value="1"/>
</dbReference>
<dbReference type="CDD" id="cd03411">
    <property type="entry name" value="Ferrochelatase_N"/>
    <property type="match status" value="1"/>
</dbReference>
<gene>
    <name evidence="7" type="primary">hemH</name>
    <name evidence="9" type="ORF">SAMN05660349_02451</name>
</gene>
<dbReference type="RefSeq" id="WP_079683902.1">
    <property type="nucleotide sequence ID" value="NZ_FUYQ01000019.1"/>
</dbReference>
<evidence type="ECO:0000256" key="2">
    <source>
        <dbReference type="ARBA" id="ARBA00023004"/>
    </source>
</evidence>
<keyword evidence="4 7" id="KW-0456">Lyase</keyword>
<evidence type="ECO:0000313" key="10">
    <source>
        <dbReference type="Proteomes" id="UP000190852"/>
    </source>
</evidence>
<evidence type="ECO:0000256" key="1">
    <source>
        <dbReference type="ARBA" id="ARBA00007718"/>
    </source>
</evidence>
<evidence type="ECO:0000256" key="7">
    <source>
        <dbReference type="HAMAP-Rule" id="MF_00323"/>
    </source>
</evidence>
<dbReference type="GO" id="GO:0004325">
    <property type="term" value="F:ferrochelatase activity"/>
    <property type="evidence" value="ECO:0007669"/>
    <property type="project" value="UniProtKB-UniRule"/>
</dbReference>
<protein>
    <recommendedName>
        <fullName evidence="7">Ferrochelatase</fullName>
        <ecNumber evidence="7">4.98.1.1</ecNumber>
    </recommendedName>
    <alternativeName>
        <fullName evidence="7">Heme synthase</fullName>
    </alternativeName>
    <alternativeName>
        <fullName evidence="7">Protoheme ferro-lyase</fullName>
    </alternativeName>
</protein>
<dbReference type="Gene3D" id="3.40.50.1400">
    <property type="match status" value="2"/>
</dbReference>
<name>A0A1T5DI48_9BACT</name>
<dbReference type="GO" id="GO:0006783">
    <property type="term" value="P:heme biosynthetic process"/>
    <property type="evidence" value="ECO:0007669"/>
    <property type="project" value="UniProtKB-UniRule"/>
</dbReference>
<evidence type="ECO:0000256" key="4">
    <source>
        <dbReference type="ARBA" id="ARBA00023239"/>
    </source>
</evidence>
<evidence type="ECO:0000313" key="9">
    <source>
        <dbReference type="EMBL" id="SKB71392.1"/>
    </source>
</evidence>
<feature type="binding site" evidence="7">
    <location>
        <position position="293"/>
    </location>
    <ligand>
        <name>Fe(2+)</name>
        <dbReference type="ChEBI" id="CHEBI:29033"/>
    </ligand>
</feature>
<evidence type="ECO:0000256" key="8">
    <source>
        <dbReference type="RuleBase" id="RU004185"/>
    </source>
</evidence>
<keyword evidence="10" id="KW-1185">Reference proteome</keyword>
<dbReference type="InterPro" id="IPR033659">
    <property type="entry name" value="Ferrochelatase_N"/>
</dbReference>